<dbReference type="Proteomes" id="UP000714275">
    <property type="component" value="Unassembled WGS sequence"/>
</dbReference>
<protein>
    <submittedName>
        <fullName evidence="2">Uncharacterized protein</fullName>
    </submittedName>
</protein>
<feature type="region of interest" description="Disordered" evidence="1">
    <location>
        <begin position="85"/>
        <end position="106"/>
    </location>
</feature>
<comment type="caution">
    <text evidence="2">The sequence shown here is derived from an EMBL/GenBank/DDBJ whole genome shotgun (WGS) entry which is preliminary data.</text>
</comment>
<gene>
    <name evidence="2" type="ORF">EV702DRAFT_966501</name>
</gene>
<accession>A0A9P6ZYX5</accession>
<evidence type="ECO:0000313" key="3">
    <source>
        <dbReference type="Proteomes" id="UP000714275"/>
    </source>
</evidence>
<sequence>MFQVERALHLIMDKGKNGDVEVVSGRRAVKVPQKPNKSTGKESTVSFAFSDANYGAKTRAYMTSIARFREPVIRKIWGHAHEVAAKRRGAPEIQDDDSEDERALIF</sequence>
<proteinExistence type="predicted"/>
<evidence type="ECO:0000256" key="1">
    <source>
        <dbReference type="SAM" id="MobiDB-lite"/>
    </source>
</evidence>
<dbReference type="AlphaFoldDB" id="A0A9P6ZYX5"/>
<reference evidence="2" key="1">
    <citation type="journal article" date="2020" name="New Phytol.">
        <title>Comparative genomics reveals dynamic genome evolution in host specialist ectomycorrhizal fungi.</title>
        <authorList>
            <person name="Lofgren L.A."/>
            <person name="Nguyen N.H."/>
            <person name="Vilgalys R."/>
            <person name="Ruytinx J."/>
            <person name="Liao H.L."/>
            <person name="Branco S."/>
            <person name="Kuo A."/>
            <person name="LaButti K."/>
            <person name="Lipzen A."/>
            <person name="Andreopoulos W."/>
            <person name="Pangilinan J."/>
            <person name="Riley R."/>
            <person name="Hundley H."/>
            <person name="Na H."/>
            <person name="Barry K."/>
            <person name="Grigoriev I.V."/>
            <person name="Stajich J.E."/>
            <person name="Kennedy P.G."/>
        </authorList>
    </citation>
    <scope>NUCLEOTIDE SEQUENCE</scope>
    <source>
        <strain evidence="2">DOB743</strain>
    </source>
</reference>
<name>A0A9P6ZYX5_9AGAM</name>
<dbReference type="OrthoDB" id="2647536at2759"/>
<organism evidence="2 3">
    <name type="scientific">Suillus placidus</name>
    <dbReference type="NCBI Taxonomy" id="48579"/>
    <lineage>
        <taxon>Eukaryota</taxon>
        <taxon>Fungi</taxon>
        <taxon>Dikarya</taxon>
        <taxon>Basidiomycota</taxon>
        <taxon>Agaricomycotina</taxon>
        <taxon>Agaricomycetes</taxon>
        <taxon>Agaricomycetidae</taxon>
        <taxon>Boletales</taxon>
        <taxon>Suillineae</taxon>
        <taxon>Suillaceae</taxon>
        <taxon>Suillus</taxon>
    </lineage>
</organism>
<evidence type="ECO:0000313" key="2">
    <source>
        <dbReference type="EMBL" id="KAG1779374.1"/>
    </source>
</evidence>
<dbReference type="EMBL" id="JABBWD010000012">
    <property type="protein sequence ID" value="KAG1779374.1"/>
    <property type="molecule type" value="Genomic_DNA"/>
</dbReference>
<keyword evidence="3" id="KW-1185">Reference proteome</keyword>